<keyword evidence="1" id="KW-1133">Transmembrane helix</keyword>
<accession>A0A6N2CGQ3</accession>
<comment type="caution">
    <text evidence="2">The sequence shown here is derived from an EMBL/GenBank/DDBJ whole genome shotgun (WGS) entry which is preliminary data.</text>
</comment>
<sequence>MEAKISTRLVTIWGKIVDLSVRRYCLAKCVVKPIIMVSHFIMLLFIVALTMKILAILYLYRYSMKQDTKIVKACKKGTKI</sequence>
<dbReference type="AlphaFoldDB" id="A0A6N2CGQ3"/>
<gene>
    <name evidence="2" type="ORF">EJD97_021939</name>
</gene>
<reference evidence="2" key="1">
    <citation type="submission" date="2019-05" db="EMBL/GenBank/DDBJ databases">
        <title>The de novo reference genome and transcriptome assemblies of the wild tomato species Solanum chilense.</title>
        <authorList>
            <person name="Stam R."/>
            <person name="Nosenko T."/>
            <person name="Hoerger A.C."/>
            <person name="Stephan W."/>
            <person name="Seidel M.A."/>
            <person name="Kuhn J.M.M."/>
            <person name="Haberer G."/>
            <person name="Tellier A."/>
        </authorList>
    </citation>
    <scope>NUCLEOTIDE SEQUENCE</scope>
    <source>
        <tissue evidence="2">Mature leaves</tissue>
    </source>
</reference>
<proteinExistence type="predicted"/>
<evidence type="ECO:0000256" key="1">
    <source>
        <dbReference type="SAM" id="Phobius"/>
    </source>
</evidence>
<name>A0A6N2CGQ3_SOLCI</name>
<organism evidence="2">
    <name type="scientific">Solanum chilense</name>
    <name type="common">Tomato</name>
    <name type="synonym">Lycopersicon chilense</name>
    <dbReference type="NCBI Taxonomy" id="4083"/>
    <lineage>
        <taxon>Eukaryota</taxon>
        <taxon>Viridiplantae</taxon>
        <taxon>Streptophyta</taxon>
        <taxon>Embryophyta</taxon>
        <taxon>Tracheophyta</taxon>
        <taxon>Spermatophyta</taxon>
        <taxon>Magnoliopsida</taxon>
        <taxon>eudicotyledons</taxon>
        <taxon>Gunneridae</taxon>
        <taxon>Pentapetalae</taxon>
        <taxon>asterids</taxon>
        <taxon>lamiids</taxon>
        <taxon>Solanales</taxon>
        <taxon>Solanaceae</taxon>
        <taxon>Solanoideae</taxon>
        <taxon>Solaneae</taxon>
        <taxon>Solanum</taxon>
        <taxon>Solanum subgen. Lycopersicon</taxon>
    </lineage>
</organism>
<dbReference type="EMBL" id="RXGB01000068">
    <property type="protein sequence ID" value="TMX05408.1"/>
    <property type="molecule type" value="Genomic_DNA"/>
</dbReference>
<evidence type="ECO:0000313" key="2">
    <source>
        <dbReference type="EMBL" id="TMX05408.1"/>
    </source>
</evidence>
<keyword evidence="1" id="KW-0812">Transmembrane</keyword>
<protein>
    <submittedName>
        <fullName evidence="2">Uncharacterized protein</fullName>
    </submittedName>
</protein>
<feature type="transmembrane region" description="Helical" evidence="1">
    <location>
        <begin position="40"/>
        <end position="60"/>
    </location>
</feature>
<keyword evidence="1" id="KW-0472">Membrane</keyword>